<evidence type="ECO:0000313" key="2">
    <source>
        <dbReference type="Proteomes" id="UP001151760"/>
    </source>
</evidence>
<keyword evidence="2" id="KW-1185">Reference proteome</keyword>
<evidence type="ECO:0000313" key="1">
    <source>
        <dbReference type="EMBL" id="GJT69873.1"/>
    </source>
</evidence>
<dbReference type="EMBL" id="BQNB010018027">
    <property type="protein sequence ID" value="GJT69873.1"/>
    <property type="molecule type" value="Genomic_DNA"/>
</dbReference>
<dbReference type="Proteomes" id="UP001151760">
    <property type="component" value="Unassembled WGS sequence"/>
</dbReference>
<dbReference type="PANTHER" id="PTHR36037:SF1">
    <property type="entry name" value="RNA-DIRECTED DNA POLYMERASE (REVERSE TRANSCRIPTASE)-RELATED FAMILY PROTEIN"/>
    <property type="match status" value="1"/>
</dbReference>
<comment type="caution">
    <text evidence="1">The sequence shown here is derived from an EMBL/GenBank/DDBJ whole genome shotgun (WGS) entry which is preliminary data.</text>
</comment>
<organism evidence="1 2">
    <name type="scientific">Tanacetum coccineum</name>
    <dbReference type="NCBI Taxonomy" id="301880"/>
    <lineage>
        <taxon>Eukaryota</taxon>
        <taxon>Viridiplantae</taxon>
        <taxon>Streptophyta</taxon>
        <taxon>Embryophyta</taxon>
        <taxon>Tracheophyta</taxon>
        <taxon>Spermatophyta</taxon>
        <taxon>Magnoliopsida</taxon>
        <taxon>eudicotyledons</taxon>
        <taxon>Gunneridae</taxon>
        <taxon>Pentapetalae</taxon>
        <taxon>asterids</taxon>
        <taxon>campanulids</taxon>
        <taxon>Asterales</taxon>
        <taxon>Asteraceae</taxon>
        <taxon>Asteroideae</taxon>
        <taxon>Anthemideae</taxon>
        <taxon>Anthemidinae</taxon>
        <taxon>Tanacetum</taxon>
    </lineage>
</organism>
<accession>A0ABQ5G3W3</accession>
<reference evidence="1" key="2">
    <citation type="submission" date="2022-01" db="EMBL/GenBank/DDBJ databases">
        <authorList>
            <person name="Yamashiro T."/>
            <person name="Shiraishi A."/>
            <person name="Satake H."/>
            <person name="Nakayama K."/>
        </authorList>
    </citation>
    <scope>NUCLEOTIDE SEQUENCE</scope>
</reference>
<name>A0ABQ5G3W3_9ASTR</name>
<reference evidence="1" key="1">
    <citation type="journal article" date="2022" name="Int. J. Mol. Sci.">
        <title>Draft Genome of Tanacetum Coccineum: Genomic Comparison of Closely Related Tanacetum-Family Plants.</title>
        <authorList>
            <person name="Yamashiro T."/>
            <person name="Shiraishi A."/>
            <person name="Nakayama K."/>
            <person name="Satake H."/>
        </authorList>
    </citation>
    <scope>NUCLEOTIDE SEQUENCE</scope>
</reference>
<gene>
    <name evidence="1" type="ORF">Tco_1029159</name>
</gene>
<proteinExistence type="predicted"/>
<dbReference type="PANTHER" id="PTHR36037">
    <property type="entry name" value="RNA-DIRECTED DNA POLYMERASE (REVERSE TRANSCRIPTASE)-RELATED FAMILY PROTEIN"/>
    <property type="match status" value="1"/>
</dbReference>
<sequence>MSVENLAVHLRIEEDNKMAQKNTYTPDSAKASFKNHRTSNLEGLNSSLEFIQSQEDLETKKVDARLECFSMVEHQTNFDGAHGGCKFKILELNSLIEKKRDIFKTLENIDYAFKSQTHEARIAKKVEASQKRIRKVFQKEDALRRKVEHLSRKEAVVKIHKDFSQDYQDYSDDLDEPQKVVRWKTQVEHYAMLAKSTTKETPIRGELHINEEMETHDRATLKCAKLSKPAFRFEWSNDIKRSVVAT</sequence>
<protein>
    <submittedName>
        <fullName evidence="1">Uncharacterized protein</fullName>
    </submittedName>
</protein>